<proteinExistence type="predicted"/>
<reference evidence="2" key="1">
    <citation type="journal article" date="2019" name="Int. J. Syst. Evol. Microbiol.">
        <title>The Global Catalogue of Microorganisms (GCM) 10K type strain sequencing project: providing services to taxonomists for standard genome sequencing and annotation.</title>
        <authorList>
            <consortium name="The Broad Institute Genomics Platform"/>
            <consortium name="The Broad Institute Genome Sequencing Center for Infectious Disease"/>
            <person name="Wu L."/>
            <person name="Ma J."/>
        </authorList>
    </citation>
    <scope>NUCLEOTIDE SEQUENCE [LARGE SCALE GENOMIC DNA]</scope>
    <source>
        <strain evidence="2">JCM 18306</strain>
    </source>
</reference>
<dbReference type="RefSeq" id="WP_345637817.1">
    <property type="nucleotide sequence ID" value="NZ_BAABJR010000028.1"/>
</dbReference>
<dbReference type="EMBL" id="BAABJR010000028">
    <property type="protein sequence ID" value="GAA5216903.1"/>
    <property type="molecule type" value="Genomic_DNA"/>
</dbReference>
<name>A0ABP9TGH0_9ACTN</name>
<organism evidence="1 2">
    <name type="scientific">Streptomyces thinghirensis</name>
    <dbReference type="NCBI Taxonomy" id="551547"/>
    <lineage>
        <taxon>Bacteria</taxon>
        <taxon>Bacillati</taxon>
        <taxon>Actinomycetota</taxon>
        <taxon>Actinomycetes</taxon>
        <taxon>Kitasatosporales</taxon>
        <taxon>Streptomycetaceae</taxon>
        <taxon>Streptomyces</taxon>
    </lineage>
</organism>
<gene>
    <name evidence="1" type="ORF">GCM10023323_71810</name>
</gene>
<evidence type="ECO:0000313" key="2">
    <source>
        <dbReference type="Proteomes" id="UP001499878"/>
    </source>
</evidence>
<evidence type="ECO:0008006" key="3">
    <source>
        <dbReference type="Google" id="ProtNLM"/>
    </source>
</evidence>
<protein>
    <recommendedName>
        <fullName evidence="3">DUF3263 domain-containing protein</fullName>
    </recommendedName>
</protein>
<accession>A0ABP9TGH0</accession>
<keyword evidence="2" id="KW-1185">Reference proteome</keyword>
<evidence type="ECO:0000313" key="1">
    <source>
        <dbReference type="EMBL" id="GAA5216903.1"/>
    </source>
</evidence>
<sequence>MRTIVAGRIVGSESEYIEAAMGFGIDFAALRAASPELRADFLEFLEDTSDPTSAIDRENIVHLRRVLGVRPPANVVPLPRRGTAALSTAKGGRAA</sequence>
<comment type="caution">
    <text evidence="1">The sequence shown here is derived from an EMBL/GenBank/DDBJ whole genome shotgun (WGS) entry which is preliminary data.</text>
</comment>
<dbReference type="Proteomes" id="UP001499878">
    <property type="component" value="Unassembled WGS sequence"/>
</dbReference>